<evidence type="ECO:0000313" key="7">
    <source>
        <dbReference type="Proteomes" id="UP000183039"/>
    </source>
</evidence>
<sequence length="275" mass="29519">MKKKVLASLLLSTFVLSVGATSASATTAPPVKTTGDAGFVKGDKPETTKPEEGPKDPTVVDPDPDPRPEYGGVYVTHLPNISFGNDNKTSLNTTEYKAEWEKRTKNTGAEEFYMPHSVQVADVSGNAATTWKLTVNQDAPFESADKTAKLENSRIRIYGNTFTSSAYSATDLAGKISGVSLDKKDTATSAAHSVIPVVGDAETELKVLADDEAGFTVNSYTNAVFDTGYLEENYTAATTPNAEKYEGIKLNVPAKDQSQVKVYTTNLTWTLTVEP</sequence>
<accession>A0A0S3KBC5</accession>
<protein>
    <recommendedName>
        <fullName evidence="3">WxL domain-containing protein</fullName>
    </recommendedName>
</protein>
<reference evidence="5 7" key="1">
    <citation type="submission" date="2014-12" db="EMBL/GenBank/DDBJ databases">
        <title>Draft genome sequences of 29 type strains of Enterococci.</title>
        <authorList>
            <person name="Zhong Z."/>
            <person name="Sun Z."/>
            <person name="Liu W."/>
            <person name="Zhang W."/>
            <person name="Zhang H."/>
        </authorList>
    </citation>
    <scope>NUCLEOTIDE SEQUENCE [LARGE SCALE GENOMIC DNA]</scope>
    <source>
        <strain evidence="5 7">DSM 22801</strain>
    </source>
</reference>
<dbReference type="EMBL" id="CP013614">
    <property type="protein sequence ID" value="ALS01369.1"/>
    <property type="molecule type" value="Genomic_DNA"/>
</dbReference>
<feature type="chain" id="PRO_5043422137" description="WxL domain-containing protein" evidence="2">
    <location>
        <begin position="26"/>
        <end position="275"/>
    </location>
</feature>
<organism evidence="5 7">
    <name type="scientific">Enterococcus silesiacus</name>
    <dbReference type="NCBI Taxonomy" id="332949"/>
    <lineage>
        <taxon>Bacteria</taxon>
        <taxon>Bacillati</taxon>
        <taxon>Bacillota</taxon>
        <taxon>Bacilli</taxon>
        <taxon>Lactobacillales</taxon>
        <taxon>Enterococcaceae</taxon>
        <taxon>Enterococcus</taxon>
    </lineage>
</organism>
<dbReference type="AlphaFoldDB" id="A0A0S3KBC5"/>
<feature type="domain" description="WxL" evidence="3">
    <location>
        <begin position="31"/>
        <end position="275"/>
    </location>
</feature>
<name>A0A0S3KBC5_9ENTE</name>
<dbReference type="InterPro" id="IPR027994">
    <property type="entry name" value="WxL_dom"/>
</dbReference>
<dbReference type="KEGG" id="ess:ATZ33_08315"/>
<dbReference type="Proteomes" id="UP000065511">
    <property type="component" value="Chromosome"/>
</dbReference>
<evidence type="ECO:0000313" key="4">
    <source>
        <dbReference type="EMBL" id="ALS01369.1"/>
    </source>
</evidence>
<proteinExistence type="predicted"/>
<dbReference type="Proteomes" id="UP000183039">
    <property type="component" value="Unassembled WGS sequence"/>
</dbReference>
<reference evidence="4 6" key="2">
    <citation type="submission" date="2015-12" db="EMBL/GenBank/DDBJ databases">
        <authorList>
            <person name="Lauer A."/>
            <person name="Humrighouse B."/>
            <person name="Loparev V."/>
            <person name="Shewmaker P.L."/>
            <person name="Whitney A.M."/>
            <person name="McLaughlin R.W."/>
        </authorList>
    </citation>
    <scope>NUCLEOTIDE SEQUENCE [LARGE SCALE GENOMIC DNA]</scope>
    <source>
        <strain evidence="4 6">LMG 23085</strain>
    </source>
</reference>
<feature type="region of interest" description="Disordered" evidence="1">
    <location>
        <begin position="22"/>
        <end position="69"/>
    </location>
</feature>
<evidence type="ECO:0000256" key="1">
    <source>
        <dbReference type="SAM" id="MobiDB-lite"/>
    </source>
</evidence>
<evidence type="ECO:0000259" key="3">
    <source>
        <dbReference type="Pfam" id="PF13731"/>
    </source>
</evidence>
<dbReference type="RefSeq" id="WP_071878761.1">
    <property type="nucleotide sequence ID" value="NZ_JXLC01000025.1"/>
</dbReference>
<dbReference type="EMBL" id="JXLC01000025">
    <property type="protein sequence ID" value="OJG88583.1"/>
    <property type="molecule type" value="Genomic_DNA"/>
</dbReference>
<evidence type="ECO:0000313" key="6">
    <source>
        <dbReference type="Proteomes" id="UP000065511"/>
    </source>
</evidence>
<gene>
    <name evidence="4" type="ORF">ATZ33_08315</name>
    <name evidence="5" type="ORF">RV15_GL001768</name>
</gene>
<keyword evidence="6" id="KW-1185">Reference proteome</keyword>
<feature type="compositionally biased region" description="Basic and acidic residues" evidence="1">
    <location>
        <begin position="41"/>
        <end position="55"/>
    </location>
</feature>
<dbReference type="Pfam" id="PF13731">
    <property type="entry name" value="WxL"/>
    <property type="match status" value="1"/>
</dbReference>
<feature type="signal peptide" evidence="2">
    <location>
        <begin position="1"/>
        <end position="25"/>
    </location>
</feature>
<evidence type="ECO:0000313" key="5">
    <source>
        <dbReference type="EMBL" id="OJG88583.1"/>
    </source>
</evidence>
<evidence type="ECO:0000256" key="2">
    <source>
        <dbReference type="SAM" id="SignalP"/>
    </source>
</evidence>
<dbReference type="OrthoDB" id="2180683at2"/>
<keyword evidence="2" id="KW-0732">Signal</keyword>